<gene>
    <name evidence="1" type="ORF">GCM10007380_14570</name>
</gene>
<dbReference type="PANTHER" id="PTHR34129">
    <property type="entry name" value="BLR1139 PROTEIN"/>
    <property type="match status" value="1"/>
</dbReference>
<organism evidence="1 2">
    <name type="scientific">Gottfriedia solisilvae</name>
    <dbReference type="NCBI Taxonomy" id="1516104"/>
    <lineage>
        <taxon>Bacteria</taxon>
        <taxon>Bacillati</taxon>
        <taxon>Bacillota</taxon>
        <taxon>Bacilli</taxon>
        <taxon>Bacillales</taxon>
        <taxon>Bacillaceae</taxon>
        <taxon>Gottfriedia</taxon>
    </lineage>
</organism>
<accession>A0A8J3EXE4</accession>
<proteinExistence type="predicted"/>
<evidence type="ECO:0000313" key="2">
    <source>
        <dbReference type="Proteomes" id="UP000626244"/>
    </source>
</evidence>
<sequence length="118" mass="13534">MILHIIENEEWFKAKELGIYMPPSLKVEGFIHCSTFEQSIEVANLFFEGFKNLLILCIDPAKLESKYVYEDLIQSGKLYPHIYGPLNLDAVIKVVEFPVSSNGKFTDLPEDIQLLLNK</sequence>
<protein>
    <recommendedName>
        <fullName evidence="3">DUF952 domain-containing protein</fullName>
    </recommendedName>
</protein>
<evidence type="ECO:0008006" key="3">
    <source>
        <dbReference type="Google" id="ProtNLM"/>
    </source>
</evidence>
<dbReference type="PANTHER" id="PTHR34129:SF1">
    <property type="entry name" value="DUF952 DOMAIN-CONTAINING PROTEIN"/>
    <property type="match status" value="1"/>
</dbReference>
<dbReference type="Gene3D" id="3.20.170.20">
    <property type="entry name" value="Protein of unknown function DUF952"/>
    <property type="match status" value="1"/>
</dbReference>
<keyword evidence="2" id="KW-1185">Reference proteome</keyword>
<dbReference type="OrthoDB" id="5638018at2"/>
<reference evidence="2" key="1">
    <citation type="journal article" date="2019" name="Int. J. Syst. Evol. Microbiol.">
        <title>The Global Catalogue of Microorganisms (GCM) 10K type strain sequencing project: providing services to taxonomists for standard genome sequencing and annotation.</title>
        <authorList>
            <consortium name="The Broad Institute Genomics Platform"/>
            <consortium name="The Broad Institute Genome Sequencing Center for Infectious Disease"/>
            <person name="Wu L."/>
            <person name="Ma J."/>
        </authorList>
    </citation>
    <scope>NUCLEOTIDE SEQUENCE [LARGE SCALE GENOMIC DNA]</scope>
    <source>
        <strain evidence="2">CGMCC 1.14993</strain>
    </source>
</reference>
<dbReference type="Pfam" id="PF06108">
    <property type="entry name" value="DUF952"/>
    <property type="match status" value="1"/>
</dbReference>
<dbReference type="RefSeq" id="WP_087997834.1">
    <property type="nucleotide sequence ID" value="NZ_BMHB01000001.1"/>
</dbReference>
<name>A0A8J3EXE4_9BACI</name>
<dbReference type="AlphaFoldDB" id="A0A8J3EXE4"/>
<dbReference type="Proteomes" id="UP000626244">
    <property type="component" value="Unassembled WGS sequence"/>
</dbReference>
<dbReference type="SUPFAM" id="SSF56399">
    <property type="entry name" value="ADP-ribosylation"/>
    <property type="match status" value="1"/>
</dbReference>
<evidence type="ECO:0000313" key="1">
    <source>
        <dbReference type="EMBL" id="GGI12769.1"/>
    </source>
</evidence>
<comment type="caution">
    <text evidence="1">The sequence shown here is derived from an EMBL/GenBank/DDBJ whole genome shotgun (WGS) entry which is preliminary data.</text>
</comment>
<dbReference type="InterPro" id="IPR009297">
    <property type="entry name" value="DUF952"/>
</dbReference>
<dbReference type="EMBL" id="BMHB01000001">
    <property type="protein sequence ID" value="GGI12769.1"/>
    <property type="molecule type" value="Genomic_DNA"/>
</dbReference>